<keyword evidence="5" id="KW-0418">Kinase</keyword>
<keyword evidence="4" id="KW-0808">Transferase</keyword>
<feature type="domain" description="PAS" evidence="7">
    <location>
        <begin position="255"/>
        <end position="328"/>
    </location>
</feature>
<dbReference type="InterPro" id="IPR013655">
    <property type="entry name" value="PAS_fold_3"/>
</dbReference>
<name>A0A965ZHA0_9SPHI</name>
<dbReference type="Pfam" id="PF02518">
    <property type="entry name" value="HATPase_c"/>
    <property type="match status" value="1"/>
</dbReference>
<reference evidence="9" key="2">
    <citation type="submission" date="2020-10" db="EMBL/GenBank/DDBJ databases">
        <title>Mucilaginibacter sp. nov., isolated from soil.</title>
        <authorList>
            <person name="Jeon C.O."/>
        </authorList>
    </citation>
    <scope>NUCLEOTIDE SEQUENCE</scope>
    <source>
        <strain evidence="9">R11</strain>
    </source>
</reference>
<dbReference type="Proteomes" id="UP000638732">
    <property type="component" value="Unassembled WGS sequence"/>
</dbReference>
<gene>
    <name evidence="9" type="ORF">GSY63_16960</name>
</gene>
<evidence type="ECO:0000259" key="7">
    <source>
        <dbReference type="PROSITE" id="PS50112"/>
    </source>
</evidence>
<dbReference type="AlphaFoldDB" id="A0A965ZHA0"/>
<evidence type="ECO:0000256" key="4">
    <source>
        <dbReference type="ARBA" id="ARBA00022679"/>
    </source>
</evidence>
<dbReference type="InterPro" id="IPR000014">
    <property type="entry name" value="PAS"/>
</dbReference>
<sequence length="613" mass="71008">MHKKLQLYEKVTPLAQLGIWQRNLITGEIYWNRYVRDIYEVGEHDYLTLEEASKFYVDNEAVGQLIREAVASRQSQMGEFRMVTAKGNAKWVKLRVDAELENNEPILIFGTLEDVTNDISLMRALAEREERFHQAFDYAPIGMAIVSIEGHWIKVNNSLCNLLGYEQEEFLKHTFQDFTHPDDLDIDLSHMYRLLANEIDSYNMEKRYFHKDGREIWIYLSVTLVRDKDNAPLYFISQIKDITERKKSTEMLLRERQRLDNIIKSTQVGTWEWNIATDEAIANQRAATLLGYSPNDFRQAQMKVWFALIHPADQERNRVELTKCMEQKNSFYACECRMNHANGNWMWIEIRGKVVKWSDNGEPVLMLGTFADIHERKAMEEERKKTLGVISEQNSRLLNFAHIVSHNLRSHTGNIQMLLDMLLEETDEEEKAKMMQMLVINSSNLQQTLSHLNDVVDIHSNIDLSKKQLNLNSEINRTLEVLSGSLRQANAKLIVEVSNDIELNYDPAYLESILLNLVTNGIKYRHPDRQVEILIKAEKMDDRAILSITDNGVGIDMNLHGNKLFGMYKTFHENEDARGICLFLVKSQVETMGGKISASSKVGEGTTFRIEFS</sequence>
<dbReference type="SUPFAM" id="SSF55785">
    <property type="entry name" value="PYP-like sensor domain (PAS domain)"/>
    <property type="match status" value="3"/>
</dbReference>
<comment type="caution">
    <text evidence="9">The sequence shown here is derived from an EMBL/GenBank/DDBJ whole genome shotgun (WGS) entry which is preliminary data.</text>
</comment>
<dbReference type="InterPro" id="IPR005467">
    <property type="entry name" value="His_kinase_dom"/>
</dbReference>
<dbReference type="Gene3D" id="3.30.450.20">
    <property type="entry name" value="PAS domain"/>
    <property type="match status" value="3"/>
</dbReference>
<evidence type="ECO:0000313" key="10">
    <source>
        <dbReference type="Proteomes" id="UP000638732"/>
    </source>
</evidence>
<dbReference type="PROSITE" id="PS50113">
    <property type="entry name" value="PAC"/>
    <property type="match status" value="2"/>
</dbReference>
<evidence type="ECO:0000256" key="5">
    <source>
        <dbReference type="ARBA" id="ARBA00022777"/>
    </source>
</evidence>
<dbReference type="CDD" id="cd00130">
    <property type="entry name" value="PAS"/>
    <property type="match status" value="2"/>
</dbReference>
<evidence type="ECO:0000256" key="3">
    <source>
        <dbReference type="ARBA" id="ARBA00022553"/>
    </source>
</evidence>
<dbReference type="SUPFAM" id="SSF55874">
    <property type="entry name" value="ATPase domain of HSP90 chaperone/DNA topoisomerase II/histidine kinase"/>
    <property type="match status" value="1"/>
</dbReference>
<reference evidence="9" key="1">
    <citation type="submission" date="2020-01" db="EMBL/GenBank/DDBJ databases">
        <authorList>
            <person name="Seo Y.L."/>
        </authorList>
    </citation>
    <scope>NUCLEOTIDE SEQUENCE</scope>
    <source>
        <strain evidence="9">R11</strain>
    </source>
</reference>
<dbReference type="EMBL" id="WWEO01000044">
    <property type="protein sequence ID" value="NCD71059.1"/>
    <property type="molecule type" value="Genomic_DNA"/>
</dbReference>
<dbReference type="NCBIfam" id="TIGR00229">
    <property type="entry name" value="sensory_box"/>
    <property type="match status" value="2"/>
</dbReference>
<feature type="domain" description="Histidine kinase" evidence="6">
    <location>
        <begin position="403"/>
        <end position="613"/>
    </location>
</feature>
<accession>A0A965ZHA0</accession>
<dbReference type="GO" id="GO:0004673">
    <property type="term" value="F:protein histidine kinase activity"/>
    <property type="evidence" value="ECO:0007669"/>
    <property type="project" value="UniProtKB-EC"/>
</dbReference>
<dbReference type="InterPro" id="IPR001610">
    <property type="entry name" value="PAC"/>
</dbReference>
<dbReference type="SMART" id="SM00387">
    <property type="entry name" value="HATPase_c"/>
    <property type="match status" value="1"/>
</dbReference>
<comment type="catalytic activity">
    <reaction evidence="1">
        <text>ATP + protein L-histidine = ADP + protein N-phospho-L-histidine.</text>
        <dbReference type="EC" id="2.7.13.3"/>
    </reaction>
</comment>
<evidence type="ECO:0000259" key="8">
    <source>
        <dbReference type="PROSITE" id="PS50113"/>
    </source>
</evidence>
<evidence type="ECO:0000256" key="2">
    <source>
        <dbReference type="ARBA" id="ARBA00012438"/>
    </source>
</evidence>
<dbReference type="InterPro" id="IPR004358">
    <property type="entry name" value="Sig_transdc_His_kin-like_C"/>
</dbReference>
<keyword evidence="3" id="KW-0597">Phosphoprotein</keyword>
<dbReference type="PROSITE" id="PS50109">
    <property type="entry name" value="HIS_KIN"/>
    <property type="match status" value="1"/>
</dbReference>
<dbReference type="SMART" id="SM00086">
    <property type="entry name" value="PAC"/>
    <property type="match status" value="3"/>
</dbReference>
<dbReference type="Pfam" id="PF08447">
    <property type="entry name" value="PAS_3"/>
    <property type="match status" value="2"/>
</dbReference>
<feature type="domain" description="PAC" evidence="8">
    <location>
        <begin position="332"/>
        <end position="385"/>
    </location>
</feature>
<dbReference type="InterPro" id="IPR000700">
    <property type="entry name" value="PAS-assoc_C"/>
</dbReference>
<dbReference type="InterPro" id="IPR003594">
    <property type="entry name" value="HATPase_dom"/>
</dbReference>
<dbReference type="RefSeq" id="WP_166587036.1">
    <property type="nucleotide sequence ID" value="NZ_WWEO01000044.1"/>
</dbReference>
<evidence type="ECO:0000256" key="1">
    <source>
        <dbReference type="ARBA" id="ARBA00000085"/>
    </source>
</evidence>
<feature type="domain" description="PAS" evidence="7">
    <location>
        <begin position="128"/>
        <end position="198"/>
    </location>
</feature>
<dbReference type="PRINTS" id="PR00344">
    <property type="entry name" value="BCTRLSENSOR"/>
</dbReference>
<dbReference type="Pfam" id="PF13426">
    <property type="entry name" value="PAS_9"/>
    <property type="match status" value="1"/>
</dbReference>
<dbReference type="PANTHER" id="PTHR43304:SF1">
    <property type="entry name" value="PAC DOMAIN-CONTAINING PROTEIN"/>
    <property type="match status" value="1"/>
</dbReference>
<dbReference type="InterPro" id="IPR052162">
    <property type="entry name" value="Sensor_kinase/Photoreceptor"/>
</dbReference>
<dbReference type="PROSITE" id="PS50112">
    <property type="entry name" value="PAS"/>
    <property type="match status" value="2"/>
</dbReference>
<keyword evidence="10" id="KW-1185">Reference proteome</keyword>
<dbReference type="Gene3D" id="3.30.565.10">
    <property type="entry name" value="Histidine kinase-like ATPase, C-terminal domain"/>
    <property type="match status" value="1"/>
</dbReference>
<dbReference type="PANTHER" id="PTHR43304">
    <property type="entry name" value="PHYTOCHROME-LIKE PROTEIN CPH1"/>
    <property type="match status" value="1"/>
</dbReference>
<feature type="domain" description="PAC" evidence="8">
    <location>
        <begin position="202"/>
        <end position="254"/>
    </location>
</feature>
<dbReference type="InterPro" id="IPR036890">
    <property type="entry name" value="HATPase_C_sf"/>
</dbReference>
<dbReference type="SMART" id="SM00091">
    <property type="entry name" value="PAS"/>
    <property type="match status" value="2"/>
</dbReference>
<evidence type="ECO:0000313" key="9">
    <source>
        <dbReference type="EMBL" id="NCD71059.1"/>
    </source>
</evidence>
<organism evidence="9 10">
    <name type="scientific">Mucilaginibacter agri</name>
    <dbReference type="NCBI Taxonomy" id="2695265"/>
    <lineage>
        <taxon>Bacteria</taxon>
        <taxon>Pseudomonadati</taxon>
        <taxon>Bacteroidota</taxon>
        <taxon>Sphingobacteriia</taxon>
        <taxon>Sphingobacteriales</taxon>
        <taxon>Sphingobacteriaceae</taxon>
        <taxon>Mucilaginibacter</taxon>
    </lineage>
</organism>
<evidence type="ECO:0000259" key="6">
    <source>
        <dbReference type="PROSITE" id="PS50109"/>
    </source>
</evidence>
<dbReference type="EC" id="2.7.13.3" evidence="2"/>
<dbReference type="InterPro" id="IPR035965">
    <property type="entry name" value="PAS-like_dom_sf"/>
</dbReference>
<protein>
    <recommendedName>
        <fullName evidence="2">histidine kinase</fullName>
        <ecNumber evidence="2">2.7.13.3</ecNumber>
    </recommendedName>
</protein>
<proteinExistence type="predicted"/>